<proteinExistence type="predicted"/>
<gene>
    <name evidence="1" type="ORF">DRW07_09100</name>
</gene>
<dbReference type="EMBL" id="RPOK01000003">
    <property type="protein sequence ID" value="RPJ66244.1"/>
    <property type="molecule type" value="Genomic_DNA"/>
</dbReference>
<dbReference type="Proteomes" id="UP000275281">
    <property type="component" value="Unassembled WGS sequence"/>
</dbReference>
<reference evidence="1 2" key="1">
    <citation type="submission" date="2018-11" db="EMBL/GenBank/DDBJ databases">
        <authorList>
            <person name="Ye M.-Q."/>
            <person name="Du Z.-J."/>
        </authorList>
    </citation>
    <scope>NUCLEOTIDE SEQUENCE [LARGE SCALE GENOMIC DNA]</scope>
    <source>
        <strain evidence="1 2">U0105</strain>
    </source>
</reference>
<evidence type="ECO:0000313" key="2">
    <source>
        <dbReference type="Proteomes" id="UP000275281"/>
    </source>
</evidence>
<dbReference type="SUPFAM" id="SSF56925">
    <property type="entry name" value="OMPA-like"/>
    <property type="match status" value="1"/>
</dbReference>
<comment type="caution">
    <text evidence="1">The sequence shown here is derived from an EMBL/GenBank/DDBJ whole genome shotgun (WGS) entry which is preliminary data.</text>
</comment>
<dbReference type="InterPro" id="IPR011250">
    <property type="entry name" value="OMP/PagP_B-barrel"/>
</dbReference>
<evidence type="ECO:0008006" key="3">
    <source>
        <dbReference type="Google" id="ProtNLM"/>
    </source>
</evidence>
<name>A0A3N5Z6P8_9ALTE</name>
<keyword evidence="2" id="KW-1185">Reference proteome</keyword>
<protein>
    <recommendedName>
        <fullName evidence="3">Porin family protein</fullName>
    </recommendedName>
</protein>
<dbReference type="AlphaFoldDB" id="A0A3N5Z6P8"/>
<sequence length="84" mass="8972">MVSANALSLGIWADNTLSYTGYADTVTPFITVGLGKVYSRFEQNQQALSDWSTGYKVVAGLKFDLSENSTLSVGVGHVDSGHLN</sequence>
<accession>A0A3N5Z6P8</accession>
<organism evidence="1 2">
    <name type="scientific">Alteromonas sediminis</name>
    <dbReference type="NCBI Taxonomy" id="2259342"/>
    <lineage>
        <taxon>Bacteria</taxon>
        <taxon>Pseudomonadati</taxon>
        <taxon>Pseudomonadota</taxon>
        <taxon>Gammaproteobacteria</taxon>
        <taxon>Alteromonadales</taxon>
        <taxon>Alteromonadaceae</taxon>
        <taxon>Alteromonas/Salinimonas group</taxon>
        <taxon>Alteromonas</taxon>
    </lineage>
</organism>
<dbReference type="RefSeq" id="WP_124027604.1">
    <property type="nucleotide sequence ID" value="NZ_JBHRSN010000006.1"/>
</dbReference>
<evidence type="ECO:0000313" key="1">
    <source>
        <dbReference type="EMBL" id="RPJ66244.1"/>
    </source>
</evidence>
<dbReference type="Gene3D" id="2.40.160.20">
    <property type="match status" value="1"/>
</dbReference>